<proteinExistence type="predicted"/>
<feature type="region of interest" description="Disordered" evidence="1">
    <location>
        <begin position="23"/>
        <end position="53"/>
    </location>
</feature>
<organism evidence="2 3">
    <name type="scientific">Oryza meyeriana var. granulata</name>
    <dbReference type="NCBI Taxonomy" id="110450"/>
    <lineage>
        <taxon>Eukaryota</taxon>
        <taxon>Viridiplantae</taxon>
        <taxon>Streptophyta</taxon>
        <taxon>Embryophyta</taxon>
        <taxon>Tracheophyta</taxon>
        <taxon>Spermatophyta</taxon>
        <taxon>Magnoliopsida</taxon>
        <taxon>Liliopsida</taxon>
        <taxon>Poales</taxon>
        <taxon>Poaceae</taxon>
        <taxon>BOP clade</taxon>
        <taxon>Oryzoideae</taxon>
        <taxon>Oryzeae</taxon>
        <taxon>Oryzinae</taxon>
        <taxon>Oryza</taxon>
        <taxon>Oryza meyeriana</taxon>
    </lineage>
</organism>
<sequence>MDEDQLYVLLRLRLEDKAADKAREAGEAASEDAFEEARGTDANGVEEEGVDDTPFDDEVPGERMMVYDSNNPCLAVATVYPNMKEKKGTVEYNKVWEGC</sequence>
<keyword evidence="3" id="KW-1185">Reference proteome</keyword>
<evidence type="ECO:0000313" key="3">
    <source>
        <dbReference type="Proteomes" id="UP000479710"/>
    </source>
</evidence>
<name>A0A6G1EUE8_9ORYZ</name>
<protein>
    <submittedName>
        <fullName evidence="2">Uncharacterized protein</fullName>
    </submittedName>
</protein>
<feature type="compositionally biased region" description="Acidic residues" evidence="1">
    <location>
        <begin position="44"/>
        <end position="53"/>
    </location>
</feature>
<reference evidence="2 3" key="1">
    <citation type="submission" date="2019-11" db="EMBL/GenBank/DDBJ databases">
        <title>Whole genome sequence of Oryza granulata.</title>
        <authorList>
            <person name="Li W."/>
        </authorList>
    </citation>
    <scope>NUCLEOTIDE SEQUENCE [LARGE SCALE GENOMIC DNA]</scope>
    <source>
        <strain evidence="3">cv. Menghai</strain>
        <tissue evidence="2">Leaf</tissue>
    </source>
</reference>
<comment type="caution">
    <text evidence="2">The sequence shown here is derived from an EMBL/GenBank/DDBJ whole genome shotgun (WGS) entry which is preliminary data.</text>
</comment>
<dbReference type="Proteomes" id="UP000479710">
    <property type="component" value="Unassembled WGS sequence"/>
</dbReference>
<dbReference type="OrthoDB" id="691906at2759"/>
<dbReference type="EMBL" id="SPHZ02000003">
    <property type="protein sequence ID" value="KAF0928241.1"/>
    <property type="molecule type" value="Genomic_DNA"/>
</dbReference>
<evidence type="ECO:0000256" key="1">
    <source>
        <dbReference type="SAM" id="MobiDB-lite"/>
    </source>
</evidence>
<evidence type="ECO:0000313" key="2">
    <source>
        <dbReference type="EMBL" id="KAF0928241.1"/>
    </source>
</evidence>
<accession>A0A6G1EUE8</accession>
<dbReference type="AlphaFoldDB" id="A0A6G1EUE8"/>
<gene>
    <name evidence="2" type="ORF">E2562_038888</name>
</gene>